<dbReference type="GO" id="GO:0009083">
    <property type="term" value="P:branched-chain amino acid catabolic process"/>
    <property type="evidence" value="ECO:0007669"/>
    <property type="project" value="TreeGrafter"/>
</dbReference>
<accession>A0A402AC51</accession>
<dbReference type="AlphaFoldDB" id="A0A402AC51"/>
<dbReference type="PANTHER" id="PTHR43380:SF1">
    <property type="entry name" value="2-OXOISOVALERATE DEHYDROGENASE SUBUNIT ALPHA, MITOCHONDRIAL"/>
    <property type="match status" value="1"/>
</dbReference>
<keyword evidence="7" id="KW-1185">Reference proteome</keyword>
<dbReference type="Pfam" id="PF00676">
    <property type="entry name" value="E1_dh"/>
    <property type="match status" value="1"/>
</dbReference>
<keyword evidence="3 4" id="KW-0786">Thiamine pyrophosphate</keyword>
<protein>
    <recommendedName>
        <fullName evidence="4">2-oxoisovalerate dehydrogenase subunit alpha</fullName>
        <ecNumber evidence="4">1.2.4.4</ecNumber>
    </recommendedName>
    <alternativeName>
        <fullName evidence="4">Branched-chain alpha-keto acid dehydrogenase E1 component alpha chain</fullName>
    </alternativeName>
</protein>
<comment type="caution">
    <text evidence="6">The sequence shown here is derived from an EMBL/GenBank/DDBJ whole genome shotgun (WGS) entry which is preliminary data.</text>
</comment>
<dbReference type="EC" id="1.2.4.4" evidence="4"/>
<organism evidence="6 7">
    <name type="scientific">Dictyobacter kobayashii</name>
    <dbReference type="NCBI Taxonomy" id="2014872"/>
    <lineage>
        <taxon>Bacteria</taxon>
        <taxon>Bacillati</taxon>
        <taxon>Chloroflexota</taxon>
        <taxon>Ktedonobacteria</taxon>
        <taxon>Ktedonobacterales</taxon>
        <taxon>Dictyobacteraceae</taxon>
        <taxon>Dictyobacter</taxon>
    </lineage>
</organism>
<evidence type="ECO:0000256" key="2">
    <source>
        <dbReference type="ARBA" id="ARBA00023002"/>
    </source>
</evidence>
<name>A0A402AC51_9CHLR</name>
<dbReference type="InterPro" id="IPR050771">
    <property type="entry name" value="Alpha-ketoacid_DH_E1_comp"/>
</dbReference>
<dbReference type="OrthoDB" id="7821727at2"/>
<comment type="similarity">
    <text evidence="4">Belongs to the BCKDHA family.</text>
</comment>
<evidence type="ECO:0000256" key="4">
    <source>
        <dbReference type="RuleBase" id="RU365014"/>
    </source>
</evidence>
<dbReference type="PANTHER" id="PTHR43380">
    <property type="entry name" value="2-OXOISOVALERATE DEHYDROGENASE SUBUNIT ALPHA, MITOCHONDRIAL"/>
    <property type="match status" value="1"/>
</dbReference>
<dbReference type="Gene3D" id="3.40.50.970">
    <property type="match status" value="1"/>
</dbReference>
<comment type="cofactor">
    <cofactor evidence="1 4">
        <name>thiamine diphosphate</name>
        <dbReference type="ChEBI" id="CHEBI:58937"/>
    </cofactor>
</comment>
<comment type="function">
    <text evidence="4">The branched-chain alpha-keto dehydrogenase complex catalyzes the overall conversion of alpha-keto acids to acyl-CoA and CO(2). It contains multiple copies of three enzymatic components: branched-chain alpha-keto acid decarboxylase (E1), lipoamide acyltransferase (E2) and lipoamide dehydrogenase (E3).</text>
</comment>
<sequence length="122" mass="13720">MTTNLRATEAETPARPLDVVTLYRTMVTARVINDLLKTRKTQGRFPFYIGCAGHEVMAAVVAALNENDWLALYYRDLGAWLQRTGDVYGPLREAYSRVTGPMNAGRNMPAHYASKQYQILPP</sequence>
<dbReference type="Proteomes" id="UP000287188">
    <property type="component" value="Unassembled WGS sequence"/>
</dbReference>
<comment type="catalytic activity">
    <reaction evidence="4">
        <text>N(6)-[(R)-lipoyl]-L-lysyl-[protein] + 3-methyl-2-oxobutanoate + H(+) = N(6)-[(R)-S(8)-2-methylpropanoyldihydrolipoyl]-L-lysyl-[protein] + CO2</text>
        <dbReference type="Rhea" id="RHEA:13457"/>
        <dbReference type="Rhea" id="RHEA-COMP:10474"/>
        <dbReference type="Rhea" id="RHEA-COMP:10497"/>
        <dbReference type="ChEBI" id="CHEBI:11851"/>
        <dbReference type="ChEBI" id="CHEBI:15378"/>
        <dbReference type="ChEBI" id="CHEBI:16526"/>
        <dbReference type="ChEBI" id="CHEBI:83099"/>
        <dbReference type="ChEBI" id="CHEBI:83142"/>
        <dbReference type="EC" id="1.2.4.4"/>
    </reaction>
</comment>
<evidence type="ECO:0000256" key="1">
    <source>
        <dbReference type="ARBA" id="ARBA00001964"/>
    </source>
</evidence>
<reference evidence="7" key="1">
    <citation type="submission" date="2018-12" db="EMBL/GenBank/DDBJ databases">
        <title>Tengunoibacter tsumagoiensis gen. nov., sp. nov., Dictyobacter kobayashii sp. nov., D. alpinus sp. nov., and D. joshuensis sp. nov. and description of Dictyobacteraceae fam. nov. within the order Ktedonobacterales isolated from Tengu-no-mugimeshi.</title>
        <authorList>
            <person name="Wang C.M."/>
            <person name="Zheng Y."/>
            <person name="Sakai Y."/>
            <person name="Toyoda A."/>
            <person name="Minakuchi Y."/>
            <person name="Abe K."/>
            <person name="Yokota A."/>
            <person name="Yabe S."/>
        </authorList>
    </citation>
    <scope>NUCLEOTIDE SEQUENCE [LARGE SCALE GENOMIC DNA]</scope>
    <source>
        <strain evidence="7">Uno11</strain>
    </source>
</reference>
<evidence type="ECO:0000313" key="6">
    <source>
        <dbReference type="EMBL" id="GCE16658.1"/>
    </source>
</evidence>
<dbReference type="InterPro" id="IPR001017">
    <property type="entry name" value="DH_E1"/>
</dbReference>
<gene>
    <name evidence="6" type="ORF">KDK_04580</name>
</gene>
<dbReference type="InterPro" id="IPR029061">
    <property type="entry name" value="THDP-binding"/>
</dbReference>
<dbReference type="GO" id="GO:0003863">
    <property type="term" value="F:branched-chain 2-oxo acid dehydrogenase activity"/>
    <property type="evidence" value="ECO:0007669"/>
    <property type="project" value="UniProtKB-EC"/>
</dbReference>
<dbReference type="EMBL" id="BIFS01000001">
    <property type="protein sequence ID" value="GCE16658.1"/>
    <property type="molecule type" value="Genomic_DNA"/>
</dbReference>
<proteinExistence type="inferred from homology"/>
<evidence type="ECO:0000259" key="5">
    <source>
        <dbReference type="Pfam" id="PF00676"/>
    </source>
</evidence>
<dbReference type="RefSeq" id="WP_126548510.1">
    <property type="nucleotide sequence ID" value="NZ_BIFS01000001.1"/>
</dbReference>
<feature type="domain" description="Dehydrogenase E1 component" evidence="5">
    <location>
        <begin position="23"/>
        <end position="120"/>
    </location>
</feature>
<evidence type="ECO:0000256" key="3">
    <source>
        <dbReference type="ARBA" id="ARBA00023052"/>
    </source>
</evidence>
<dbReference type="SUPFAM" id="SSF52518">
    <property type="entry name" value="Thiamin diphosphate-binding fold (THDP-binding)"/>
    <property type="match status" value="1"/>
</dbReference>
<keyword evidence="2 4" id="KW-0560">Oxidoreductase</keyword>
<evidence type="ECO:0000313" key="7">
    <source>
        <dbReference type="Proteomes" id="UP000287188"/>
    </source>
</evidence>